<name>A0A179EPF3_ENTTH</name>
<dbReference type="PANTHER" id="PTHR46124">
    <property type="entry name" value="D-AMINOACYL-TRNA DEACYLASE"/>
    <property type="match status" value="1"/>
</dbReference>
<keyword evidence="2" id="KW-0378">Hydrolase</keyword>
<dbReference type="InterPro" id="IPR032466">
    <property type="entry name" value="Metal_Hydrolase"/>
</dbReference>
<dbReference type="Gene3D" id="3.20.20.140">
    <property type="entry name" value="Metal-dependent hydrolases"/>
    <property type="match status" value="1"/>
</dbReference>
<feature type="binding site" evidence="1">
    <location>
        <position position="116"/>
    </location>
    <ligand>
        <name>a divalent metal cation</name>
        <dbReference type="ChEBI" id="CHEBI:60240"/>
        <label>2</label>
    </ligand>
</feature>
<dbReference type="GO" id="GO:0016788">
    <property type="term" value="F:hydrolase activity, acting on ester bonds"/>
    <property type="evidence" value="ECO:0007669"/>
    <property type="project" value="InterPro"/>
</dbReference>
<feature type="binding site" evidence="1">
    <location>
        <position position="80"/>
    </location>
    <ligand>
        <name>a divalent metal cation</name>
        <dbReference type="ChEBI" id="CHEBI:60240"/>
        <label>1</label>
    </ligand>
</feature>
<dbReference type="RefSeq" id="WP_067485080.1">
    <property type="nucleotide sequence ID" value="NZ_JARQAN010000005.1"/>
</dbReference>
<keyword evidence="3" id="KW-1185">Reference proteome</keyword>
<keyword evidence="1" id="KW-0479">Metal-binding</keyword>
<dbReference type="InterPro" id="IPR001130">
    <property type="entry name" value="TatD-like"/>
</dbReference>
<proteinExistence type="predicted"/>
<gene>
    <name evidence="2" type="ORF">A6E74_10740</name>
</gene>
<comment type="caution">
    <text evidence="2">The sequence shown here is derived from an EMBL/GenBank/DDBJ whole genome shotgun (WGS) entry which is preliminary data.</text>
</comment>
<dbReference type="EMBL" id="LWMN01000016">
    <property type="protein sequence ID" value="OAQ55064.1"/>
    <property type="molecule type" value="Genomic_DNA"/>
</dbReference>
<dbReference type="PIRSF" id="PIRSF005902">
    <property type="entry name" value="DNase_TatD"/>
    <property type="match status" value="1"/>
</dbReference>
<reference evidence="2 3" key="1">
    <citation type="submission" date="2016-04" db="EMBL/GenBank/DDBJ databases">
        <title>Draft genome of an Enterococcus thailandicus strain isolated from bovine feces.</title>
        <authorList>
            <person name="Beukers A.G."/>
            <person name="Zaheer R."/>
            <person name="Goji N."/>
            <person name="Cook S.R."/>
            <person name="Amoako K."/>
            <person name="Chaves A.V."/>
            <person name="Ward M.P."/>
            <person name="Mcallister T.A."/>
        </authorList>
    </citation>
    <scope>NUCLEOTIDE SEQUENCE [LARGE SCALE GENOMIC DNA]</scope>
    <source>
        <strain evidence="2 3">F0711D 46</strain>
    </source>
</reference>
<dbReference type="PANTHER" id="PTHR46124:SF2">
    <property type="entry name" value="D-AMINOACYL-TRNA DEACYLASE"/>
    <property type="match status" value="1"/>
</dbReference>
<evidence type="ECO:0000313" key="3">
    <source>
        <dbReference type="Proteomes" id="UP000078516"/>
    </source>
</evidence>
<evidence type="ECO:0000256" key="1">
    <source>
        <dbReference type="PIRSR" id="PIRSR005902-1"/>
    </source>
</evidence>
<dbReference type="AlphaFoldDB" id="A0A179EPF3"/>
<dbReference type="Proteomes" id="UP000078516">
    <property type="component" value="Unassembled WGS sequence"/>
</dbReference>
<dbReference type="SUPFAM" id="SSF51556">
    <property type="entry name" value="Metallo-dependent hydrolases"/>
    <property type="match status" value="1"/>
</dbReference>
<dbReference type="GO" id="GO:0046872">
    <property type="term" value="F:metal ion binding"/>
    <property type="evidence" value="ECO:0007669"/>
    <property type="project" value="UniProtKB-KW"/>
</dbReference>
<organism evidence="2 3">
    <name type="scientific">Enterococcus thailandicus</name>
    <dbReference type="NCBI Taxonomy" id="417368"/>
    <lineage>
        <taxon>Bacteria</taxon>
        <taxon>Bacillati</taxon>
        <taxon>Bacillota</taxon>
        <taxon>Bacilli</taxon>
        <taxon>Lactobacillales</taxon>
        <taxon>Enterococcaceae</taxon>
        <taxon>Enterococcus</taxon>
    </lineage>
</organism>
<dbReference type="Pfam" id="PF01026">
    <property type="entry name" value="TatD_DNase"/>
    <property type="match status" value="1"/>
</dbReference>
<feature type="binding site" evidence="1">
    <location>
        <position position="6"/>
    </location>
    <ligand>
        <name>a divalent metal cation</name>
        <dbReference type="ChEBI" id="CHEBI:60240"/>
        <label>1</label>
    </ligand>
</feature>
<evidence type="ECO:0000313" key="2">
    <source>
        <dbReference type="EMBL" id="OAQ55064.1"/>
    </source>
</evidence>
<feature type="binding site" evidence="1">
    <location>
        <position position="8"/>
    </location>
    <ligand>
        <name>a divalent metal cation</name>
        <dbReference type="ChEBI" id="CHEBI:60240"/>
        <label>1</label>
    </ligand>
</feature>
<sequence length="239" mass="27476">MLIDGHCHLAGSTELAQRQQKYQILTILNCDSPEEWEENQRLTKEGDLQLLSFGVHPWKADQYRFEAVLPYLEKANIIGEIGLDSVWTEVPLATQLTIFEQQLIYAMERQKPVVLHTKGCEAEILSLIKKNPNRYLIHWYSSMALQKAYIDFGCYFTIGIDLMRNNAVKELAKKVPLDRLLIETDGLAAIEWALDRKVQVDDYVAILRCHLQSLAELRNIESTILAEKMTKNLQVFING</sequence>
<feature type="binding site" evidence="1">
    <location>
        <position position="138"/>
    </location>
    <ligand>
        <name>a divalent metal cation</name>
        <dbReference type="ChEBI" id="CHEBI:60240"/>
        <label>2</label>
    </ligand>
</feature>
<accession>A0A179EPF3</accession>
<feature type="binding site" evidence="1">
    <location>
        <position position="185"/>
    </location>
    <ligand>
        <name>a divalent metal cation</name>
        <dbReference type="ChEBI" id="CHEBI:60240"/>
        <label>1</label>
    </ligand>
</feature>
<protein>
    <submittedName>
        <fullName evidence="2">Hydrolase TatD</fullName>
    </submittedName>
</protein>